<dbReference type="HOGENOM" id="CLU_027932_1_0_9"/>
<dbReference type="FunFam" id="3.40.710.10:FF:000005">
    <property type="entry name" value="Glutaminase"/>
    <property type="match status" value="1"/>
</dbReference>
<dbReference type="Gene3D" id="3.40.710.10">
    <property type="entry name" value="DD-peptidase/beta-lactamase superfamily"/>
    <property type="match status" value="1"/>
</dbReference>
<dbReference type="Proteomes" id="UP000006866">
    <property type="component" value="Chromosome"/>
</dbReference>
<feature type="binding site" evidence="6">
    <location>
        <position position="74"/>
    </location>
    <ligand>
        <name>substrate</name>
    </ligand>
</feature>
<proteinExistence type="inferred from homology"/>
<keyword evidence="6" id="KW-0007">Acetylation</keyword>
<dbReference type="OrthoDB" id="9788822at2"/>
<dbReference type="GO" id="GO:0004359">
    <property type="term" value="F:glutaminase activity"/>
    <property type="evidence" value="ECO:0007669"/>
    <property type="project" value="UniProtKB-UniRule"/>
</dbReference>
<comment type="similarity">
    <text evidence="1 6">Belongs to the glutaminase family.</text>
</comment>
<dbReference type="EC" id="3.5.1.2" evidence="3 6"/>
<feature type="binding site" evidence="6">
    <location>
        <position position="124"/>
    </location>
    <ligand>
        <name>substrate</name>
    </ligand>
</feature>
<comment type="subunit">
    <text evidence="2 6">Homotetramer.</text>
</comment>
<dbReference type="PANTHER" id="PTHR12544:SF29">
    <property type="entry name" value="GLUTAMINASE"/>
    <property type="match status" value="1"/>
</dbReference>
<dbReference type="PATRIC" id="fig|572479.3.peg.1876"/>
<feature type="binding site" evidence="6">
    <location>
        <position position="200"/>
    </location>
    <ligand>
        <name>substrate</name>
    </ligand>
</feature>
<comment type="catalytic activity">
    <reaction evidence="5 6">
        <text>L-glutamine + H2O = L-glutamate + NH4(+)</text>
        <dbReference type="Rhea" id="RHEA:15889"/>
        <dbReference type="ChEBI" id="CHEBI:15377"/>
        <dbReference type="ChEBI" id="CHEBI:28938"/>
        <dbReference type="ChEBI" id="CHEBI:29985"/>
        <dbReference type="ChEBI" id="CHEBI:58359"/>
        <dbReference type="EC" id="3.5.1.2"/>
    </reaction>
</comment>
<evidence type="ECO:0000256" key="1">
    <source>
        <dbReference type="ARBA" id="ARBA00011076"/>
    </source>
</evidence>
<dbReference type="Pfam" id="PF04960">
    <property type="entry name" value="Glutaminase"/>
    <property type="match status" value="1"/>
</dbReference>
<dbReference type="GO" id="GO:0006543">
    <property type="term" value="P:L-glutamine catabolic process"/>
    <property type="evidence" value="ECO:0007669"/>
    <property type="project" value="TreeGrafter"/>
</dbReference>
<dbReference type="NCBIfam" id="TIGR03814">
    <property type="entry name" value="Gln_ase"/>
    <property type="match status" value="1"/>
</dbReference>
<dbReference type="SUPFAM" id="SSF56601">
    <property type="entry name" value="beta-lactamase/transpeptidase-like"/>
    <property type="match status" value="1"/>
</dbReference>
<dbReference type="InterPro" id="IPR015868">
    <property type="entry name" value="Glutaminase"/>
</dbReference>
<feature type="binding site" evidence="6">
    <location>
        <position position="169"/>
    </location>
    <ligand>
        <name>substrate</name>
    </ligand>
</feature>
<feature type="binding site" evidence="6">
    <location>
        <position position="176"/>
    </location>
    <ligand>
        <name>substrate</name>
    </ligand>
</feature>
<feature type="binding site" evidence="6">
    <location>
        <position position="252"/>
    </location>
    <ligand>
        <name>substrate</name>
    </ligand>
</feature>
<feature type="binding site" evidence="6">
    <location>
        <position position="270"/>
    </location>
    <ligand>
        <name>substrate</name>
    </ligand>
</feature>
<sequence length="316" mass="34411">MLYNSLISKNKEQLQQKVEEVVENNRHYAKLGNLASYIPVLTEADPTQVGLSIWTIKGESFNAGAYQTRFTIQSISKIITLILALLDNGRDAVFKKVGMEPSGKSYNAIESINCCNKPFNPMINAGAIAVTSMIKGDSPQIKFARIMNFFKKITKSDNLELDERVYLSEKRTGIRNRTLAYYMKEKNIIEGEVEAALDLYFRQCSILVTAKELASLGAILANDGVDYETKEQIVPAAIVKLVRALMVTCGLYNESGEFAVKVGLPAKSGVGGGMLAIVPGKFGIGTFGPALDANGNSITGLKILENLAQALDLSIL</sequence>
<dbReference type="STRING" id="572479.Hprae_1843"/>
<evidence type="ECO:0000256" key="5">
    <source>
        <dbReference type="ARBA" id="ARBA00049534"/>
    </source>
</evidence>
<dbReference type="HAMAP" id="MF_00313">
    <property type="entry name" value="Glutaminase"/>
    <property type="match status" value="1"/>
</dbReference>
<protein>
    <recommendedName>
        <fullName evidence="3 6">Glutaminase</fullName>
        <ecNumber evidence="3 6">3.5.1.2</ecNumber>
    </recommendedName>
</protein>
<evidence type="ECO:0000256" key="3">
    <source>
        <dbReference type="ARBA" id="ARBA00012918"/>
    </source>
</evidence>
<name>E3DQQ7_HALPG</name>
<dbReference type="RefSeq" id="WP_014553985.1">
    <property type="nucleotide sequence ID" value="NC_017455.1"/>
</dbReference>
<evidence type="ECO:0000256" key="4">
    <source>
        <dbReference type="ARBA" id="ARBA00022801"/>
    </source>
</evidence>
<dbReference type="eggNOG" id="COG2066">
    <property type="taxonomic scope" value="Bacteria"/>
</dbReference>
<dbReference type="GO" id="GO:0006537">
    <property type="term" value="P:glutamate biosynthetic process"/>
    <property type="evidence" value="ECO:0007669"/>
    <property type="project" value="TreeGrafter"/>
</dbReference>
<dbReference type="InterPro" id="IPR012338">
    <property type="entry name" value="Beta-lactam/transpept-like"/>
</dbReference>
<organism evidence="8 9">
    <name type="scientific">Halanaerobium praevalens (strain ATCC 33744 / DSM 2228 / GSL)</name>
    <dbReference type="NCBI Taxonomy" id="572479"/>
    <lineage>
        <taxon>Bacteria</taxon>
        <taxon>Bacillati</taxon>
        <taxon>Bacillota</taxon>
        <taxon>Clostridia</taxon>
        <taxon>Halanaerobiales</taxon>
        <taxon>Halanaerobiaceae</taxon>
        <taxon>Halanaerobium</taxon>
    </lineage>
</organism>
<accession>E3DQQ7</accession>
<dbReference type="PANTHER" id="PTHR12544">
    <property type="entry name" value="GLUTAMINASE"/>
    <property type="match status" value="1"/>
</dbReference>
<keyword evidence="9" id="KW-1185">Reference proteome</keyword>
<keyword evidence="4 6" id="KW-0378">Hydrolase</keyword>
<feature type="coiled-coil region" evidence="7">
    <location>
        <begin position="4"/>
        <end position="31"/>
    </location>
</feature>
<evidence type="ECO:0000313" key="9">
    <source>
        <dbReference type="Proteomes" id="UP000006866"/>
    </source>
</evidence>
<evidence type="ECO:0000313" key="8">
    <source>
        <dbReference type="EMBL" id="ADO77968.1"/>
    </source>
</evidence>
<evidence type="ECO:0000256" key="6">
    <source>
        <dbReference type="HAMAP-Rule" id="MF_00313"/>
    </source>
</evidence>
<dbReference type="EMBL" id="CP002175">
    <property type="protein sequence ID" value="ADO77968.1"/>
    <property type="molecule type" value="Genomic_DNA"/>
</dbReference>
<reference evidence="8 9" key="2">
    <citation type="journal article" date="2011" name="Stand. Genomic Sci.">
        <title>Complete genome sequence of the extremely halophilic Halanaerobium praevalens type strain (GSL).</title>
        <authorList>
            <person name="Ivanova N."/>
            <person name="Sikorski J."/>
            <person name="Chertkov O."/>
            <person name="Nolan M."/>
            <person name="Lucas S."/>
            <person name="Hammon N."/>
            <person name="Deshpande S."/>
            <person name="Cheng J.F."/>
            <person name="Tapia R."/>
            <person name="Han C."/>
            <person name="Goodwin L."/>
            <person name="Pitluck S."/>
            <person name="Huntemann M."/>
            <person name="Liolios K."/>
            <person name="Pagani I."/>
            <person name="Mavromatis K."/>
            <person name="Ovchinikova G."/>
            <person name="Pati A."/>
            <person name="Chen A."/>
            <person name="Palaniappan K."/>
            <person name="Land M."/>
            <person name="Hauser L."/>
            <person name="Brambilla E.M."/>
            <person name="Kannan K.P."/>
            <person name="Rohde M."/>
            <person name="Tindall B.J."/>
            <person name="Goker M."/>
            <person name="Detter J.C."/>
            <person name="Woyke T."/>
            <person name="Bristow J."/>
            <person name="Eisen J.A."/>
            <person name="Markowitz V."/>
            <person name="Hugenholtz P."/>
            <person name="Kyrpides N.C."/>
            <person name="Klenk H.P."/>
            <person name="Lapidus A."/>
        </authorList>
    </citation>
    <scope>NUCLEOTIDE SEQUENCE [LARGE SCALE GENOMIC DNA]</scope>
    <source>
        <strain evidence="9">ATCC 33744 / DSM 2228 / GSL</strain>
    </source>
</reference>
<dbReference type="AlphaFoldDB" id="E3DQQ7"/>
<dbReference type="KEGG" id="hpk:Hprae_1843"/>
<keyword evidence="7" id="KW-0175">Coiled coil</keyword>
<gene>
    <name evidence="6" type="primary">glsA</name>
    <name evidence="8" type="ordered locus">Hprae_1843</name>
</gene>
<reference evidence="9" key="1">
    <citation type="submission" date="2010-10" db="EMBL/GenBank/DDBJ databases">
        <title>The complete genome of Halanaerobium praevalens DSM 2228.</title>
        <authorList>
            <consortium name="US DOE Joint Genome Institute (JGI-PGF)"/>
            <person name="Lucas S."/>
            <person name="Copeland A."/>
            <person name="Lapidus A."/>
            <person name="Glavina del Rio T."/>
            <person name="Dalin E."/>
            <person name="Tice H."/>
            <person name="Bruce D."/>
            <person name="Goodwin L."/>
            <person name="Pitluck S."/>
            <person name="Kyrpides N."/>
            <person name="Mavromatis K."/>
            <person name="Ivanova N."/>
            <person name="Ovchinnikova G."/>
            <person name="Chertkov O."/>
            <person name="Detter J.C."/>
            <person name="Han C."/>
            <person name="Larimer F."/>
            <person name="Land M."/>
            <person name="Hauser L."/>
            <person name="Markowitz V."/>
            <person name="Cheng J.-F."/>
            <person name="Hugenholtz P."/>
            <person name="Woyke T."/>
            <person name="Wu D."/>
            <person name="Tindall B."/>
            <person name="Pomrenke H.G."/>
            <person name="Brambilla E."/>
            <person name="Klenk H.-P."/>
            <person name="Eisen J.A."/>
        </authorList>
    </citation>
    <scope>NUCLEOTIDE SEQUENCE [LARGE SCALE GENOMIC DNA]</scope>
    <source>
        <strain evidence="9">ATCC 33744 / DSM 2228 / GSL</strain>
    </source>
</reference>
<evidence type="ECO:0000256" key="2">
    <source>
        <dbReference type="ARBA" id="ARBA00011881"/>
    </source>
</evidence>
<evidence type="ECO:0000256" key="7">
    <source>
        <dbReference type="SAM" id="Coils"/>
    </source>
</evidence>